<reference evidence="1 2" key="1">
    <citation type="journal article" date="2019" name="Genome Biol. Evol.">
        <title>Day and night: Metabolic profiles and evolutionary relationships of six axenic non-marine cyanobacteria.</title>
        <authorList>
            <person name="Will S.E."/>
            <person name="Henke P."/>
            <person name="Boedeker C."/>
            <person name="Huang S."/>
            <person name="Brinkmann H."/>
            <person name="Rohde M."/>
            <person name="Jarek M."/>
            <person name="Friedl T."/>
            <person name="Seufert S."/>
            <person name="Schumacher M."/>
            <person name="Overmann J."/>
            <person name="Neumann-Schaal M."/>
            <person name="Petersen J."/>
        </authorList>
    </citation>
    <scope>NUCLEOTIDE SEQUENCE [LARGE SCALE GENOMIC DNA]</scope>
    <source>
        <strain evidence="1 2">SAG 1403-4b</strain>
    </source>
</reference>
<proteinExistence type="predicted"/>
<dbReference type="SUPFAM" id="SSF143847">
    <property type="entry name" value="XisI-like"/>
    <property type="match status" value="1"/>
</dbReference>
<dbReference type="Gene3D" id="3.30.310.110">
    <property type="entry name" value="XisI-like"/>
    <property type="match status" value="1"/>
</dbReference>
<dbReference type="RefSeq" id="WP_127056096.1">
    <property type="nucleotide sequence ID" value="NZ_RSCM01000018.1"/>
</dbReference>
<dbReference type="OrthoDB" id="460618at2"/>
<sequence>MDKLEKYRQIIVSIVEKHAKYKPSHGRIEALSICDQESDNYLLMDTGWDKTGRVHAVVFHVRIIDSKIYIEWDGTERGITTHIGT</sequence>
<gene>
    <name evidence="1" type="ORF">DSM107003_42740</name>
</gene>
<protein>
    <recommendedName>
        <fullName evidence="3">XisI protein</fullName>
    </recommendedName>
</protein>
<evidence type="ECO:0008006" key="3">
    <source>
        <dbReference type="Google" id="ProtNLM"/>
    </source>
</evidence>
<accession>A0A3S1A4C3</accession>
<evidence type="ECO:0000313" key="2">
    <source>
        <dbReference type="Proteomes" id="UP000276103"/>
    </source>
</evidence>
<comment type="caution">
    <text evidence="1">The sequence shown here is derived from an EMBL/GenBank/DDBJ whole genome shotgun (WGS) entry which is preliminary data.</text>
</comment>
<keyword evidence="2" id="KW-1185">Reference proteome</keyword>
<dbReference type="Proteomes" id="UP000276103">
    <property type="component" value="Unassembled WGS sequence"/>
</dbReference>
<name>A0A3S1A4C3_ANAVA</name>
<evidence type="ECO:0000313" key="1">
    <source>
        <dbReference type="EMBL" id="RUS93478.1"/>
    </source>
</evidence>
<dbReference type="InterPro" id="IPR014968">
    <property type="entry name" value="XisI"/>
</dbReference>
<dbReference type="Pfam" id="PF08869">
    <property type="entry name" value="XisI"/>
    <property type="match status" value="1"/>
</dbReference>
<organism evidence="1 2">
    <name type="scientific">Trichormus variabilis SAG 1403-4b</name>
    <dbReference type="NCBI Taxonomy" id="447716"/>
    <lineage>
        <taxon>Bacteria</taxon>
        <taxon>Bacillati</taxon>
        <taxon>Cyanobacteriota</taxon>
        <taxon>Cyanophyceae</taxon>
        <taxon>Nostocales</taxon>
        <taxon>Nostocaceae</taxon>
        <taxon>Trichormus</taxon>
    </lineage>
</organism>
<dbReference type="AlphaFoldDB" id="A0A3S1A4C3"/>
<dbReference type="InterPro" id="IPR035943">
    <property type="entry name" value="XisI-like_sf"/>
</dbReference>
<dbReference type="EMBL" id="RSCM01000018">
    <property type="protein sequence ID" value="RUS93478.1"/>
    <property type="molecule type" value="Genomic_DNA"/>
</dbReference>